<dbReference type="Gene3D" id="1.20.1250.20">
    <property type="entry name" value="MFS general substrate transporter like domains"/>
    <property type="match status" value="1"/>
</dbReference>
<dbReference type="InterPro" id="IPR036259">
    <property type="entry name" value="MFS_trans_sf"/>
</dbReference>
<comment type="caution">
    <text evidence="6">The sequence shown here is derived from an EMBL/GenBank/DDBJ whole genome shotgun (WGS) entry which is preliminary data.</text>
</comment>
<evidence type="ECO:0000256" key="2">
    <source>
        <dbReference type="ARBA" id="ARBA00022989"/>
    </source>
</evidence>
<feature type="transmembrane region" description="Helical" evidence="4">
    <location>
        <begin position="226"/>
        <end position="252"/>
    </location>
</feature>
<protein>
    <submittedName>
        <fullName evidence="6">MFS transporter</fullName>
    </submittedName>
</protein>
<proteinExistence type="predicted"/>
<dbReference type="PROSITE" id="PS50850">
    <property type="entry name" value="MFS"/>
    <property type="match status" value="1"/>
</dbReference>
<feature type="transmembrane region" description="Helical" evidence="4">
    <location>
        <begin position="272"/>
        <end position="290"/>
    </location>
</feature>
<evidence type="ECO:0000259" key="5">
    <source>
        <dbReference type="PROSITE" id="PS50850"/>
    </source>
</evidence>
<keyword evidence="2 4" id="KW-1133">Transmembrane helix</keyword>
<dbReference type="InterPro" id="IPR020846">
    <property type="entry name" value="MFS_dom"/>
</dbReference>
<keyword evidence="1 4" id="KW-0812">Transmembrane</keyword>
<evidence type="ECO:0000256" key="3">
    <source>
        <dbReference type="ARBA" id="ARBA00023136"/>
    </source>
</evidence>
<dbReference type="Pfam" id="PF07690">
    <property type="entry name" value="MFS_1"/>
    <property type="match status" value="1"/>
</dbReference>
<dbReference type="PANTHER" id="PTHR11360">
    <property type="entry name" value="MONOCARBOXYLATE TRANSPORTER"/>
    <property type="match status" value="1"/>
</dbReference>
<evidence type="ECO:0000256" key="4">
    <source>
        <dbReference type="SAM" id="Phobius"/>
    </source>
</evidence>
<feature type="transmembrane region" description="Helical" evidence="4">
    <location>
        <begin position="153"/>
        <end position="178"/>
    </location>
</feature>
<feature type="transmembrane region" description="Helical" evidence="4">
    <location>
        <begin position="360"/>
        <end position="380"/>
    </location>
</feature>
<feature type="transmembrane region" description="Helical" evidence="4">
    <location>
        <begin position="64"/>
        <end position="88"/>
    </location>
</feature>
<dbReference type="Proteomes" id="UP000606044">
    <property type="component" value="Unassembled WGS sequence"/>
</dbReference>
<dbReference type="GO" id="GO:0022857">
    <property type="term" value="F:transmembrane transporter activity"/>
    <property type="evidence" value="ECO:0007669"/>
    <property type="project" value="InterPro"/>
</dbReference>
<reference evidence="6" key="2">
    <citation type="submission" date="2020-09" db="EMBL/GenBank/DDBJ databases">
        <authorList>
            <person name="Sun Q."/>
            <person name="Sedlacek I."/>
        </authorList>
    </citation>
    <scope>NUCLEOTIDE SEQUENCE</scope>
    <source>
        <strain evidence="6">CCM 7897</strain>
    </source>
</reference>
<evidence type="ECO:0000313" key="7">
    <source>
        <dbReference type="Proteomes" id="UP000606044"/>
    </source>
</evidence>
<feature type="domain" description="Major facilitator superfamily (MFS) profile" evidence="5">
    <location>
        <begin position="28"/>
        <end position="415"/>
    </location>
</feature>
<feature type="transmembrane region" description="Helical" evidence="4">
    <location>
        <begin position="26"/>
        <end position="52"/>
    </location>
</feature>
<evidence type="ECO:0000256" key="1">
    <source>
        <dbReference type="ARBA" id="ARBA00022692"/>
    </source>
</evidence>
<dbReference type="EMBL" id="BMCT01000005">
    <property type="protein sequence ID" value="GGF74345.1"/>
    <property type="molecule type" value="Genomic_DNA"/>
</dbReference>
<dbReference type="SUPFAM" id="SSF103473">
    <property type="entry name" value="MFS general substrate transporter"/>
    <property type="match status" value="1"/>
</dbReference>
<feature type="transmembrane region" description="Helical" evidence="4">
    <location>
        <begin position="386"/>
        <end position="408"/>
    </location>
</feature>
<reference evidence="6" key="1">
    <citation type="journal article" date="2014" name="Int. J. Syst. Evol. Microbiol.">
        <title>Complete genome sequence of Corynebacterium casei LMG S-19264T (=DSM 44701T), isolated from a smear-ripened cheese.</title>
        <authorList>
            <consortium name="US DOE Joint Genome Institute (JGI-PGF)"/>
            <person name="Walter F."/>
            <person name="Albersmeier A."/>
            <person name="Kalinowski J."/>
            <person name="Ruckert C."/>
        </authorList>
    </citation>
    <scope>NUCLEOTIDE SEQUENCE</scope>
    <source>
        <strain evidence="6">CCM 7897</strain>
    </source>
</reference>
<dbReference type="AlphaFoldDB" id="A0A917C6F2"/>
<dbReference type="InterPro" id="IPR050327">
    <property type="entry name" value="Proton-linked_MCT"/>
</dbReference>
<feature type="transmembrane region" description="Helical" evidence="4">
    <location>
        <begin position="297"/>
        <end position="319"/>
    </location>
</feature>
<dbReference type="PANTHER" id="PTHR11360:SF284">
    <property type="entry name" value="EG:103B4.3 PROTEIN-RELATED"/>
    <property type="match status" value="1"/>
</dbReference>
<dbReference type="InterPro" id="IPR011701">
    <property type="entry name" value="MFS"/>
</dbReference>
<organism evidence="6 7">
    <name type="scientific">Azorhizobium oxalatiphilum</name>
    <dbReference type="NCBI Taxonomy" id="980631"/>
    <lineage>
        <taxon>Bacteria</taxon>
        <taxon>Pseudomonadati</taxon>
        <taxon>Pseudomonadota</taxon>
        <taxon>Alphaproteobacteria</taxon>
        <taxon>Hyphomicrobiales</taxon>
        <taxon>Xanthobacteraceae</taxon>
        <taxon>Azorhizobium</taxon>
    </lineage>
</organism>
<feature type="transmembrane region" description="Helical" evidence="4">
    <location>
        <begin position="100"/>
        <end position="132"/>
    </location>
</feature>
<evidence type="ECO:0000313" key="6">
    <source>
        <dbReference type="EMBL" id="GGF74345.1"/>
    </source>
</evidence>
<gene>
    <name evidence="6" type="ORF">GCM10007301_37710</name>
</gene>
<keyword evidence="3 4" id="KW-0472">Membrane</keyword>
<accession>A0A917C6F2</accession>
<feature type="transmembrane region" description="Helical" evidence="4">
    <location>
        <begin position="184"/>
        <end position="205"/>
    </location>
</feature>
<dbReference type="RefSeq" id="WP_188581392.1">
    <property type="nucleotide sequence ID" value="NZ_BMCT01000005.1"/>
</dbReference>
<sequence>MTDASRRPAAPGQPSLLRHPFLRHPWTIAGASTLALTAGGLPLLSLTFGVFLKSITEDTGWTRADASLAMSLMLYLTAVISPVSGMVIDRFGVRGPLVASLLLTAAAIAGLALAHSLAAFCALFAFIGLVNWGQQPVAYLKVVVGWFDRSRGLALGVVNSGLGIGATYMPAVAALLLAEFGWRGAYVGLAALLLCVTLPGALFVIREKEAPVPLPATVQRAGEGEASLRAALATPAFWILVASAFVLAVAVNGTMPHLVSLFTDRGMSMGEAVGLMGLAGAFGVVGRLGAGFIADRVFAPFIALGVFLLAACAMGVLWLNSPLLPPALAVIALGLSLGAEVDLMGYMASRYFPKALFARIYGFIFGALICGSGVGVYAMGRTYDALKTYGPCIAVFLGLVFLTGFLSLRLGPYVYPPARHGPADAGKEPQAASAA</sequence>
<name>A0A917C6F2_9HYPH</name>
<keyword evidence="7" id="KW-1185">Reference proteome</keyword>